<gene>
    <name evidence="1" type="ORF">GCM10009129_18690</name>
</gene>
<evidence type="ECO:0008006" key="3">
    <source>
        <dbReference type="Google" id="ProtNLM"/>
    </source>
</evidence>
<sequence length="46" mass="5068">MRKISRVQAKWAAYRIVKAQSSSVKMAKSVSQSAIVVAINSGFDRL</sequence>
<comment type="caution">
    <text evidence="1">The sequence shown here is derived from an EMBL/GenBank/DDBJ whole genome shotgun (WGS) entry which is preliminary data.</text>
</comment>
<accession>A0ABP3FM23</accession>
<evidence type="ECO:0000313" key="2">
    <source>
        <dbReference type="Proteomes" id="UP001501787"/>
    </source>
</evidence>
<organism evidence="1 2">
    <name type="scientific">Psychrobacter aestuarii</name>
    <dbReference type="NCBI Taxonomy" id="556327"/>
    <lineage>
        <taxon>Bacteria</taxon>
        <taxon>Pseudomonadati</taxon>
        <taxon>Pseudomonadota</taxon>
        <taxon>Gammaproteobacteria</taxon>
        <taxon>Moraxellales</taxon>
        <taxon>Moraxellaceae</taxon>
        <taxon>Psychrobacter</taxon>
    </lineage>
</organism>
<reference evidence="2" key="1">
    <citation type="journal article" date="2019" name="Int. J. Syst. Evol. Microbiol.">
        <title>The Global Catalogue of Microorganisms (GCM) 10K type strain sequencing project: providing services to taxonomists for standard genome sequencing and annotation.</title>
        <authorList>
            <consortium name="The Broad Institute Genomics Platform"/>
            <consortium name="The Broad Institute Genome Sequencing Center for Infectious Disease"/>
            <person name="Wu L."/>
            <person name="Ma J."/>
        </authorList>
    </citation>
    <scope>NUCLEOTIDE SEQUENCE [LARGE SCALE GENOMIC DNA]</scope>
    <source>
        <strain evidence="2">JCM 16343</strain>
    </source>
</reference>
<proteinExistence type="predicted"/>
<protein>
    <recommendedName>
        <fullName evidence="3">ESPR domain-containing protein</fullName>
    </recommendedName>
</protein>
<name>A0ABP3FM23_9GAMM</name>
<keyword evidence="2" id="KW-1185">Reference proteome</keyword>
<dbReference type="EMBL" id="BAAAFR010000005">
    <property type="protein sequence ID" value="GAA0321124.1"/>
    <property type="molecule type" value="Genomic_DNA"/>
</dbReference>
<evidence type="ECO:0000313" key="1">
    <source>
        <dbReference type="EMBL" id="GAA0321124.1"/>
    </source>
</evidence>
<dbReference type="Proteomes" id="UP001501787">
    <property type="component" value="Unassembled WGS sequence"/>
</dbReference>